<evidence type="ECO:0000313" key="9">
    <source>
        <dbReference type="Proteomes" id="UP000198694"/>
    </source>
</evidence>
<dbReference type="STRING" id="407036.SAMN05216243_2570"/>
<feature type="domain" description="Fe/B12 periplasmic-binding" evidence="7">
    <location>
        <begin position="61"/>
        <end position="319"/>
    </location>
</feature>
<evidence type="ECO:0000256" key="3">
    <source>
        <dbReference type="ARBA" id="ARBA00022448"/>
    </source>
</evidence>
<gene>
    <name evidence="8" type="ORF">SAMN05216243_2570</name>
</gene>
<dbReference type="GO" id="GO:0030288">
    <property type="term" value="C:outer membrane-bounded periplasmic space"/>
    <property type="evidence" value="ECO:0007669"/>
    <property type="project" value="TreeGrafter"/>
</dbReference>
<dbReference type="InterPro" id="IPR002491">
    <property type="entry name" value="ABC_transptr_periplasmic_BD"/>
</dbReference>
<protein>
    <submittedName>
        <fullName evidence="8">Iron complex transport system substrate-binding protein</fullName>
    </submittedName>
</protein>
<dbReference type="Proteomes" id="UP000198694">
    <property type="component" value="Unassembled WGS sequence"/>
</dbReference>
<feature type="region of interest" description="Disordered" evidence="5">
    <location>
        <begin position="25"/>
        <end position="54"/>
    </location>
</feature>
<dbReference type="GO" id="GO:1901678">
    <property type="term" value="P:iron coordination entity transport"/>
    <property type="evidence" value="ECO:0007669"/>
    <property type="project" value="UniProtKB-ARBA"/>
</dbReference>
<feature type="signal peptide" evidence="6">
    <location>
        <begin position="1"/>
        <end position="22"/>
    </location>
</feature>
<keyword evidence="9" id="KW-1185">Reference proteome</keyword>
<evidence type="ECO:0000259" key="7">
    <source>
        <dbReference type="PROSITE" id="PS50983"/>
    </source>
</evidence>
<dbReference type="InterPro" id="IPR051313">
    <property type="entry name" value="Bact_iron-sidero_bind"/>
</dbReference>
<dbReference type="EMBL" id="FNFL01000004">
    <property type="protein sequence ID" value="SDK27674.1"/>
    <property type="molecule type" value="Genomic_DNA"/>
</dbReference>
<keyword evidence="3" id="KW-0813">Transport</keyword>
<dbReference type="RefSeq" id="WP_093214864.1">
    <property type="nucleotide sequence ID" value="NZ_FNFL01000004.1"/>
</dbReference>
<dbReference type="PROSITE" id="PS50983">
    <property type="entry name" value="FE_B12_PBP"/>
    <property type="match status" value="1"/>
</dbReference>
<keyword evidence="4 6" id="KW-0732">Signal</keyword>
<name>A0A1G9ALH8_9BACI</name>
<organism evidence="8 9">
    <name type="scientific">Sediminibacillus albus</name>
    <dbReference type="NCBI Taxonomy" id="407036"/>
    <lineage>
        <taxon>Bacteria</taxon>
        <taxon>Bacillati</taxon>
        <taxon>Bacillota</taxon>
        <taxon>Bacilli</taxon>
        <taxon>Bacillales</taxon>
        <taxon>Bacillaceae</taxon>
        <taxon>Sediminibacillus</taxon>
    </lineage>
</organism>
<evidence type="ECO:0000256" key="5">
    <source>
        <dbReference type="SAM" id="MobiDB-lite"/>
    </source>
</evidence>
<accession>A0A1G9ALH8</accession>
<feature type="compositionally biased region" description="Basic and acidic residues" evidence="5">
    <location>
        <begin position="35"/>
        <end position="53"/>
    </location>
</feature>
<proteinExistence type="inferred from homology"/>
<dbReference type="AlphaFoldDB" id="A0A1G9ALH8"/>
<dbReference type="PANTHER" id="PTHR30532:SF26">
    <property type="entry name" value="IRON(3+)-HYDROXAMATE-BINDING PROTEIN FHUD"/>
    <property type="match status" value="1"/>
</dbReference>
<feature type="chain" id="PRO_5039669846" evidence="6">
    <location>
        <begin position="23"/>
        <end position="320"/>
    </location>
</feature>
<comment type="similarity">
    <text evidence="2">Belongs to the bacterial solute-binding protein 8 family.</text>
</comment>
<dbReference type="OrthoDB" id="2241086at2"/>
<evidence type="ECO:0000256" key="2">
    <source>
        <dbReference type="ARBA" id="ARBA00008814"/>
    </source>
</evidence>
<dbReference type="SUPFAM" id="SSF53807">
    <property type="entry name" value="Helical backbone' metal receptor"/>
    <property type="match status" value="1"/>
</dbReference>
<evidence type="ECO:0000256" key="1">
    <source>
        <dbReference type="ARBA" id="ARBA00004193"/>
    </source>
</evidence>
<dbReference type="PROSITE" id="PS51257">
    <property type="entry name" value="PROKAR_LIPOPROTEIN"/>
    <property type="match status" value="1"/>
</dbReference>
<dbReference type="Pfam" id="PF01497">
    <property type="entry name" value="Peripla_BP_2"/>
    <property type="match status" value="1"/>
</dbReference>
<evidence type="ECO:0000313" key="8">
    <source>
        <dbReference type="EMBL" id="SDK27674.1"/>
    </source>
</evidence>
<dbReference type="Gene3D" id="3.40.50.1980">
    <property type="entry name" value="Nitrogenase molybdenum iron protein domain"/>
    <property type="match status" value="2"/>
</dbReference>
<dbReference type="PANTHER" id="PTHR30532">
    <property type="entry name" value="IRON III DICITRATE-BINDING PERIPLASMIC PROTEIN"/>
    <property type="match status" value="1"/>
</dbReference>
<reference evidence="8 9" key="1">
    <citation type="submission" date="2016-10" db="EMBL/GenBank/DDBJ databases">
        <authorList>
            <person name="de Groot N.N."/>
        </authorList>
    </citation>
    <scope>NUCLEOTIDE SEQUENCE [LARGE SCALE GENOMIC DNA]</scope>
    <source>
        <strain evidence="8 9">CGMCC 1.6502</strain>
    </source>
</reference>
<comment type="subcellular location">
    <subcellularLocation>
        <location evidence="1">Cell membrane</location>
        <topology evidence="1">Lipid-anchor</topology>
    </subcellularLocation>
</comment>
<sequence length="320" mass="35707">MKTSLIYSLLSLLIAIALVGCGGNGEDSAENGNTSEEKGEETTDTRTAAHDAGETEVPVNPEKVVTSYYVGHLLSLDEKPIGAIPTELDNPFIQDQVSDIEDIGNPVSVEKVIELDPDLIIAADQESYEQLQKVAPTVLIEYGKHHVKEEMEMLGGILGKEQEAEDWIAQFEEKGEKAKEKLEGVIGEDETVSIVEIWANHIYVYGNKWGRGGYNLYNVLDLNPPEMVQEELIDDQPYLEISLESLPDVAGDHIFLSVYGDDGGDKRAEEIKNSNVWQSLDAVKNDQVYEINLDEFFYFDPIALEEQLEIQLDLMLNSRK</sequence>
<dbReference type="GO" id="GO:0005886">
    <property type="term" value="C:plasma membrane"/>
    <property type="evidence" value="ECO:0007669"/>
    <property type="project" value="UniProtKB-SubCell"/>
</dbReference>
<evidence type="ECO:0000256" key="4">
    <source>
        <dbReference type="ARBA" id="ARBA00022729"/>
    </source>
</evidence>
<evidence type="ECO:0000256" key="6">
    <source>
        <dbReference type="SAM" id="SignalP"/>
    </source>
</evidence>